<accession>A0A0K0D905</accession>
<evidence type="ECO:0000313" key="1">
    <source>
        <dbReference type="Proteomes" id="UP000035642"/>
    </source>
</evidence>
<sequence>VRLQSWKQTHKRLSDALRCRYCNGWNGAYPLRNVIFPNCDNENNQCQTNYFCVKIVDPITPGAGYSTYKGDCWMSDRIQVPPTNETIIQNKYCYKYADDAIPTNRYVRLSTVLNILSSG</sequence>
<name>A0A0K0D905_ANGCA</name>
<dbReference type="AlphaFoldDB" id="A0A0K0D905"/>
<dbReference type="Proteomes" id="UP000035642">
    <property type="component" value="Unassembled WGS sequence"/>
</dbReference>
<dbReference type="WBParaSite" id="ACAC_0000655101-mRNA-1">
    <property type="protein sequence ID" value="ACAC_0000655101-mRNA-1"/>
    <property type="gene ID" value="ACAC_0000655101"/>
</dbReference>
<protein>
    <submittedName>
        <fullName evidence="2">Kazal-like domain-containing protein</fullName>
    </submittedName>
</protein>
<keyword evidence="1" id="KW-1185">Reference proteome</keyword>
<proteinExistence type="predicted"/>
<reference evidence="1" key="1">
    <citation type="submission" date="2012-09" db="EMBL/GenBank/DDBJ databases">
        <authorList>
            <person name="Martin A.A."/>
        </authorList>
    </citation>
    <scope>NUCLEOTIDE SEQUENCE</scope>
</reference>
<organism evidence="1 2">
    <name type="scientific">Angiostrongylus cantonensis</name>
    <name type="common">Rat lungworm</name>
    <dbReference type="NCBI Taxonomy" id="6313"/>
    <lineage>
        <taxon>Eukaryota</taxon>
        <taxon>Metazoa</taxon>
        <taxon>Ecdysozoa</taxon>
        <taxon>Nematoda</taxon>
        <taxon>Chromadorea</taxon>
        <taxon>Rhabditida</taxon>
        <taxon>Rhabditina</taxon>
        <taxon>Rhabditomorpha</taxon>
        <taxon>Strongyloidea</taxon>
        <taxon>Metastrongylidae</taxon>
        <taxon>Angiostrongylus</taxon>
    </lineage>
</organism>
<evidence type="ECO:0000313" key="2">
    <source>
        <dbReference type="WBParaSite" id="ACAC_0000655101-mRNA-1"/>
    </source>
</evidence>
<reference evidence="2" key="2">
    <citation type="submission" date="2017-02" db="UniProtKB">
        <authorList>
            <consortium name="WormBaseParasite"/>
        </authorList>
    </citation>
    <scope>IDENTIFICATION</scope>
</reference>